<keyword evidence="7 15" id="KW-0255">Endonuclease</keyword>
<keyword evidence="13 15" id="KW-0539">Nucleus</keyword>
<evidence type="ECO:0000256" key="3">
    <source>
        <dbReference type="ARBA" id="ARBA00010015"/>
    </source>
</evidence>
<dbReference type="InterPro" id="IPR006166">
    <property type="entry name" value="ERCC4_domain"/>
</dbReference>
<dbReference type="GO" id="GO:0006265">
    <property type="term" value="P:DNA topological change"/>
    <property type="evidence" value="ECO:0007669"/>
    <property type="project" value="EnsemblFungi"/>
</dbReference>
<dbReference type="GO" id="GO:0000712">
    <property type="term" value="P:resolution of meiotic recombination intermediates"/>
    <property type="evidence" value="ECO:0007669"/>
    <property type="project" value="EnsemblFungi"/>
</dbReference>
<dbReference type="CDD" id="cd21036">
    <property type="entry name" value="WH_MUS81"/>
    <property type="match status" value="1"/>
</dbReference>
<dbReference type="GO" id="GO:0005634">
    <property type="term" value="C:nucleus"/>
    <property type="evidence" value="ECO:0007669"/>
    <property type="project" value="UniProtKB-SubCell"/>
</dbReference>
<evidence type="ECO:0000256" key="1">
    <source>
        <dbReference type="ARBA" id="ARBA00001946"/>
    </source>
</evidence>
<dbReference type="InterPro" id="IPR011335">
    <property type="entry name" value="Restrct_endonuc-II-like"/>
</dbReference>
<keyword evidence="12 15" id="KW-0234">DNA repair</keyword>
<dbReference type="InterPro" id="IPR036388">
    <property type="entry name" value="WH-like_DNA-bd_sf"/>
</dbReference>
<dbReference type="HOGENOM" id="CLU_014329_1_0_1"/>
<dbReference type="InterPro" id="IPR047416">
    <property type="entry name" value="XPF_nuclease_Mus81"/>
</dbReference>
<dbReference type="PANTHER" id="PTHR13451">
    <property type="entry name" value="CLASS II CROSSOVER JUNCTION ENDONUCLEASE MUS81"/>
    <property type="match status" value="1"/>
</dbReference>
<keyword evidence="14" id="KW-0469">Meiosis</keyword>
<dbReference type="GO" id="GO:0048476">
    <property type="term" value="C:Holliday junction resolvase complex"/>
    <property type="evidence" value="ECO:0007669"/>
    <property type="project" value="UniProtKB-UniRule"/>
</dbReference>
<organism evidence="18 19">
    <name type="scientific">Kazachstania africana (strain ATCC 22294 / BCRC 22015 / CBS 2517 / CECT 1963 / NBRC 1671 / NRRL Y-8276)</name>
    <name type="common">Yeast</name>
    <name type="synonym">Kluyveromyces africanus</name>
    <dbReference type="NCBI Taxonomy" id="1071382"/>
    <lineage>
        <taxon>Eukaryota</taxon>
        <taxon>Fungi</taxon>
        <taxon>Dikarya</taxon>
        <taxon>Ascomycota</taxon>
        <taxon>Saccharomycotina</taxon>
        <taxon>Saccharomycetes</taxon>
        <taxon>Saccharomycetales</taxon>
        <taxon>Saccharomycetaceae</taxon>
        <taxon>Kazachstania</taxon>
    </lineage>
</organism>
<comment type="subunit">
    <text evidence="15">Interacts with EME1.</text>
</comment>
<dbReference type="FunFam" id="1.10.10.10:FF:000307">
    <property type="entry name" value="Crossover junction endonuclease MUS81"/>
    <property type="match status" value="1"/>
</dbReference>
<dbReference type="GO" id="GO:0003677">
    <property type="term" value="F:DNA binding"/>
    <property type="evidence" value="ECO:0007669"/>
    <property type="project" value="UniProtKB-UniRule"/>
</dbReference>
<keyword evidence="11 15" id="KW-0233">DNA recombination</keyword>
<evidence type="ECO:0000256" key="16">
    <source>
        <dbReference type="SAM" id="MobiDB-lite"/>
    </source>
</evidence>
<dbReference type="Pfam" id="PF02732">
    <property type="entry name" value="ERCC4"/>
    <property type="match status" value="1"/>
</dbReference>
<evidence type="ECO:0000313" key="18">
    <source>
        <dbReference type="EMBL" id="CCF58517.1"/>
    </source>
</evidence>
<name>H2AVW7_KAZAF</name>
<dbReference type="PANTHER" id="PTHR13451:SF0">
    <property type="entry name" value="CROSSOVER JUNCTION ENDONUCLEASE MUS81"/>
    <property type="match status" value="1"/>
</dbReference>
<dbReference type="Gene3D" id="1.10.10.10">
    <property type="entry name" value="Winged helix-like DNA-binding domain superfamily/Winged helix DNA-binding domain"/>
    <property type="match status" value="1"/>
</dbReference>
<gene>
    <name evidence="18" type="primary">KAFR0E03660</name>
    <name evidence="18" type="ORF">KAFR_0E03660</name>
</gene>
<evidence type="ECO:0000256" key="15">
    <source>
        <dbReference type="RuleBase" id="RU369042"/>
    </source>
</evidence>
<evidence type="ECO:0000256" key="4">
    <source>
        <dbReference type="ARBA" id="ARBA00017114"/>
    </source>
</evidence>
<dbReference type="GO" id="GO:0048257">
    <property type="term" value="F:3'-flap endonuclease activity"/>
    <property type="evidence" value="ECO:0007669"/>
    <property type="project" value="TreeGrafter"/>
</dbReference>
<dbReference type="FunFam" id="3.40.50.10130:FF:000011">
    <property type="entry name" value="Crossover junction endonuclease MUS81"/>
    <property type="match status" value="1"/>
</dbReference>
<dbReference type="InParanoid" id="H2AVW7"/>
<comment type="subcellular location">
    <subcellularLocation>
        <location evidence="2 15">Nucleus</location>
    </subcellularLocation>
</comment>
<evidence type="ECO:0000256" key="8">
    <source>
        <dbReference type="ARBA" id="ARBA00022763"/>
    </source>
</evidence>
<dbReference type="Gene3D" id="1.10.150.670">
    <property type="entry name" value="Crossover junction endonuclease EME1, DNA-binding domain"/>
    <property type="match status" value="1"/>
</dbReference>
<evidence type="ECO:0000256" key="14">
    <source>
        <dbReference type="ARBA" id="ARBA00023254"/>
    </source>
</evidence>
<comment type="similarity">
    <text evidence="3 15">Belongs to the XPF family.</text>
</comment>
<evidence type="ECO:0000256" key="12">
    <source>
        <dbReference type="ARBA" id="ARBA00023204"/>
    </source>
</evidence>
<dbReference type="AlphaFoldDB" id="H2AVW7"/>
<keyword evidence="19" id="KW-1185">Reference proteome</keyword>
<dbReference type="OrthoDB" id="5963188at2759"/>
<dbReference type="EMBL" id="HE650825">
    <property type="protein sequence ID" value="CCF58517.1"/>
    <property type="molecule type" value="Genomic_DNA"/>
</dbReference>
<keyword evidence="8 15" id="KW-0227">DNA damage</keyword>
<dbReference type="Pfam" id="PF14716">
    <property type="entry name" value="HHH_8"/>
    <property type="match status" value="1"/>
</dbReference>
<dbReference type="GO" id="GO:0046872">
    <property type="term" value="F:metal ion binding"/>
    <property type="evidence" value="ECO:0007669"/>
    <property type="project" value="UniProtKB-UniRule"/>
</dbReference>
<dbReference type="InterPro" id="IPR047417">
    <property type="entry name" value="WHD_MUS81"/>
</dbReference>
<feature type="domain" description="ERCC4" evidence="17">
    <location>
        <begin position="330"/>
        <end position="427"/>
    </location>
</feature>
<dbReference type="Pfam" id="PF21136">
    <property type="entry name" value="WHD_MUS81"/>
    <property type="match status" value="1"/>
</dbReference>
<evidence type="ECO:0000256" key="2">
    <source>
        <dbReference type="ARBA" id="ARBA00004123"/>
    </source>
</evidence>
<dbReference type="SUPFAM" id="SSF52980">
    <property type="entry name" value="Restriction endonuclease-like"/>
    <property type="match status" value="1"/>
</dbReference>
<feature type="region of interest" description="Disordered" evidence="16">
    <location>
        <begin position="75"/>
        <end position="123"/>
    </location>
</feature>
<evidence type="ECO:0000259" key="17">
    <source>
        <dbReference type="SMART" id="SM00891"/>
    </source>
</evidence>
<dbReference type="InterPro" id="IPR010996">
    <property type="entry name" value="HHH_MUS81"/>
</dbReference>
<sequence>MTLPENLKNYYLEWLQELLDGLSAKQEQLSLTYAKARTNLRDTDGVFYYPKDLKKVKGIGDTIVRRLEEKLHKYCQDNNIEPPPISAPRTESLSARGTKRGSTELRVNLTGSESPPKKKQRKYIPKKRSGGYAILLSLLEQNAIHRGIAKERVIEGGQKYCDHSLSGNFATKEYYGAWSSITSLKKHDLVLEEGRPKLYSLTEAGLELANTLKVADAIIFPDDKIKNSNTRLFVNDADSSLDMTVNLSELLRQDKNIQRQTAADLNSSFIDITFQNQTNTPSFRTDDYAINSRYILDLRDKSTNSVTNSVRRKFNGVNYEIWRGGTYEIYPIIDHREVKAQNNRDFFSKTLATKGIKSDIRQLPLGDIVWVAKNIRTGSECLLNTIIERKRLDDLAYSIRDNRFMEQKNRLEKSGCTNKYYLIEESIGSSLTNMAEALKTALWLILIYYRFSVIRTSNADQTVEQLQAIHSVISHYYARKDLLIIYPNNLVKQDDYTTVLEDFKKEFSSRTNIECCHTFACYQEMMGKNELRTVGDITIQILLYIKGISLEKAIAIQSIFPTLNHILTAYRDCKSEQDAKMLMFRKLGEAPGNKKITKNLSEKIAEVFYST</sequence>
<accession>H2AVW7</accession>
<dbReference type="STRING" id="1071382.H2AVW7"/>
<dbReference type="InterPro" id="IPR033309">
    <property type="entry name" value="Mus81"/>
</dbReference>
<dbReference type="GO" id="GO:0006308">
    <property type="term" value="P:DNA catabolic process"/>
    <property type="evidence" value="ECO:0007669"/>
    <property type="project" value="UniProtKB-UniRule"/>
</dbReference>
<dbReference type="Proteomes" id="UP000005220">
    <property type="component" value="Chromosome 5"/>
</dbReference>
<dbReference type="CDD" id="cd20074">
    <property type="entry name" value="XPF_nuclease_Mus81"/>
    <property type="match status" value="1"/>
</dbReference>
<comment type="cofactor">
    <cofactor evidence="1 15">
        <name>Mg(2+)</name>
        <dbReference type="ChEBI" id="CHEBI:18420"/>
    </cofactor>
</comment>
<evidence type="ECO:0000256" key="10">
    <source>
        <dbReference type="ARBA" id="ARBA00022842"/>
    </source>
</evidence>
<comment type="function">
    <text evidence="15">Interacts with EME1 to form a DNA structure-specific endonuclease with substrate preference for branched DNA structures with a 5'-end at the branch nick. Typical substrates include 3'-flap structures, D-loops, replication forks and nicked Holliday junctions. May be required in mitosis for the processing of stalled or collapsed replication fork intermediates. May be required in meiosis for the repair of meiosis-specific double strand breaks subsequent to single-end invasion (SEI).</text>
</comment>
<evidence type="ECO:0000256" key="6">
    <source>
        <dbReference type="ARBA" id="ARBA00022723"/>
    </source>
</evidence>
<dbReference type="GO" id="GO:0031573">
    <property type="term" value="P:mitotic intra-S DNA damage checkpoint signaling"/>
    <property type="evidence" value="ECO:0007669"/>
    <property type="project" value="TreeGrafter"/>
</dbReference>
<keyword evidence="5 15" id="KW-0540">Nuclease</keyword>
<dbReference type="InterPro" id="IPR027421">
    <property type="entry name" value="DNA_pol_lamdba_lyase_dom_sf"/>
</dbReference>
<dbReference type="GO" id="GO:0004857">
    <property type="term" value="F:enzyme inhibitor activity"/>
    <property type="evidence" value="ECO:0007669"/>
    <property type="project" value="EnsemblFungi"/>
</dbReference>
<dbReference type="GeneID" id="13883333"/>
<dbReference type="EC" id="3.1.22.-" evidence="15"/>
<dbReference type="SUPFAM" id="SSF47802">
    <property type="entry name" value="DNA polymerase beta, N-terminal domain-like"/>
    <property type="match status" value="1"/>
</dbReference>
<keyword evidence="6 15" id="KW-0479">Metal-binding</keyword>
<dbReference type="SMART" id="SM00891">
    <property type="entry name" value="ERCC4"/>
    <property type="match status" value="1"/>
</dbReference>
<reference evidence="18 19" key="1">
    <citation type="journal article" date="2011" name="Proc. Natl. Acad. Sci. U.S.A.">
        <title>Evolutionary erosion of yeast sex chromosomes by mating-type switching accidents.</title>
        <authorList>
            <person name="Gordon J.L."/>
            <person name="Armisen D."/>
            <person name="Proux-Wera E."/>
            <person name="Oheigeartaigh S.S."/>
            <person name="Byrne K.P."/>
            <person name="Wolfe K.H."/>
        </authorList>
    </citation>
    <scope>NUCLEOTIDE SEQUENCE [LARGE SCALE GENOMIC DNA]</scope>
    <source>
        <strain evidence="19">ATCC 22294 / BCRC 22015 / CBS 2517 / CECT 1963 / NBRC 1671 / NRRL Y-8276</strain>
    </source>
</reference>
<dbReference type="KEGG" id="kaf:KAFR_0E03660"/>
<dbReference type="FunCoup" id="H2AVW7">
    <property type="interactions" value="235"/>
</dbReference>
<keyword evidence="10 15" id="KW-0460">Magnesium</keyword>
<evidence type="ECO:0000256" key="11">
    <source>
        <dbReference type="ARBA" id="ARBA00023172"/>
    </source>
</evidence>
<dbReference type="RefSeq" id="XP_003957652.1">
    <property type="nucleotide sequence ID" value="XM_003957603.1"/>
</dbReference>
<dbReference type="Gene3D" id="3.40.50.10130">
    <property type="match status" value="1"/>
</dbReference>
<keyword evidence="9 15" id="KW-0378">Hydrolase</keyword>
<evidence type="ECO:0000256" key="7">
    <source>
        <dbReference type="ARBA" id="ARBA00022759"/>
    </source>
</evidence>
<evidence type="ECO:0000256" key="13">
    <source>
        <dbReference type="ARBA" id="ARBA00023242"/>
    </source>
</evidence>
<dbReference type="Gene3D" id="1.10.150.110">
    <property type="entry name" value="DNA polymerase beta, N-terminal domain-like"/>
    <property type="match status" value="1"/>
</dbReference>
<evidence type="ECO:0000313" key="19">
    <source>
        <dbReference type="Proteomes" id="UP000005220"/>
    </source>
</evidence>
<evidence type="ECO:0000256" key="5">
    <source>
        <dbReference type="ARBA" id="ARBA00022722"/>
    </source>
</evidence>
<protein>
    <recommendedName>
        <fullName evidence="4 15">Crossover junction endonuclease MUS81</fullName>
        <ecNumber evidence="15">3.1.22.-</ecNumber>
    </recommendedName>
</protein>
<dbReference type="InterPro" id="IPR042530">
    <property type="entry name" value="EME1/EME2_C"/>
</dbReference>
<evidence type="ECO:0000256" key="9">
    <source>
        <dbReference type="ARBA" id="ARBA00022801"/>
    </source>
</evidence>
<proteinExistence type="inferred from homology"/>
<dbReference type="GO" id="GO:0000727">
    <property type="term" value="P:double-strand break repair via break-induced replication"/>
    <property type="evidence" value="ECO:0007669"/>
    <property type="project" value="UniProtKB-UniRule"/>
</dbReference>
<dbReference type="GO" id="GO:0008821">
    <property type="term" value="F:crossover junction DNA endonuclease activity"/>
    <property type="evidence" value="ECO:0007669"/>
    <property type="project" value="UniProtKB-UniRule"/>
</dbReference>
<dbReference type="eggNOG" id="KOG2379">
    <property type="taxonomic scope" value="Eukaryota"/>
</dbReference>